<evidence type="ECO:0000313" key="3">
    <source>
        <dbReference type="Proteomes" id="UP000061569"/>
    </source>
</evidence>
<dbReference type="KEGG" id="lez:GLE_2357"/>
<evidence type="ECO:0000313" key="2">
    <source>
        <dbReference type="EMBL" id="ALN57706.1"/>
    </source>
</evidence>
<dbReference type="EMBL" id="CP013140">
    <property type="protein sequence ID" value="ALN57706.1"/>
    <property type="molecule type" value="Genomic_DNA"/>
</dbReference>
<accession>A0A0S2DGP4</accession>
<dbReference type="PATRIC" id="fig|69.6.peg.2318"/>
<gene>
    <name evidence="2" type="ORF">GLE_2357</name>
</gene>
<protein>
    <submittedName>
        <fullName evidence="2">Uncharacterized protein</fullName>
    </submittedName>
</protein>
<feature type="compositionally biased region" description="Basic residues" evidence="1">
    <location>
        <begin position="39"/>
        <end position="49"/>
    </location>
</feature>
<proteinExistence type="predicted"/>
<dbReference type="AlphaFoldDB" id="A0A0S2DGP4"/>
<sequence length="58" mass="6716">MSIQRKRIVFAFMFALTNAAQRCMRLRPIAATQRDCAHPRRAASHRLPPRRNCVAVPR</sequence>
<organism evidence="2 3">
    <name type="scientific">Lysobacter enzymogenes</name>
    <dbReference type="NCBI Taxonomy" id="69"/>
    <lineage>
        <taxon>Bacteria</taxon>
        <taxon>Pseudomonadati</taxon>
        <taxon>Pseudomonadota</taxon>
        <taxon>Gammaproteobacteria</taxon>
        <taxon>Lysobacterales</taxon>
        <taxon>Lysobacteraceae</taxon>
        <taxon>Lysobacter</taxon>
    </lineage>
</organism>
<evidence type="ECO:0000256" key="1">
    <source>
        <dbReference type="SAM" id="MobiDB-lite"/>
    </source>
</evidence>
<name>A0A0S2DGP4_LYSEN</name>
<dbReference type="STRING" id="69.GLE_2357"/>
<reference evidence="2 3" key="1">
    <citation type="submission" date="2015-11" db="EMBL/GenBank/DDBJ databases">
        <title>Genome sequences of Lysobacter enzymogenes strain C3 and Lysobacter antibioticus ATCC 29479.</title>
        <authorList>
            <person name="Kobayashi D.Y."/>
        </authorList>
    </citation>
    <scope>NUCLEOTIDE SEQUENCE [LARGE SCALE GENOMIC DNA]</scope>
    <source>
        <strain evidence="2 3">C3</strain>
    </source>
</reference>
<dbReference type="Proteomes" id="UP000061569">
    <property type="component" value="Chromosome"/>
</dbReference>
<feature type="region of interest" description="Disordered" evidence="1">
    <location>
        <begin position="34"/>
        <end position="58"/>
    </location>
</feature>